<evidence type="ECO:0000256" key="1">
    <source>
        <dbReference type="SAM" id="Phobius"/>
    </source>
</evidence>
<feature type="transmembrane region" description="Helical" evidence="1">
    <location>
        <begin position="44"/>
        <end position="62"/>
    </location>
</feature>
<evidence type="ECO:0000313" key="3">
    <source>
        <dbReference type="Proteomes" id="UP000635665"/>
    </source>
</evidence>
<accession>A0ABS0TFG3</accession>
<dbReference type="RefSeq" id="WP_198637646.1">
    <property type="nucleotide sequence ID" value="NZ_JAEHNY010000001.1"/>
</dbReference>
<gene>
    <name evidence="2" type="ORF">I6U50_01940</name>
</gene>
<feature type="transmembrane region" description="Helical" evidence="1">
    <location>
        <begin position="6"/>
        <end position="23"/>
    </location>
</feature>
<sequence>MSVKTISIVSYLTIIGWIIAYFSNKNQDSKSELASYHLGQSMGIFIFGVILNIILGFIANVFSSSGVILFLLGLVPLIFIILGIITANNEALKPVPIIGTYFEGKFNF</sequence>
<feature type="transmembrane region" description="Helical" evidence="1">
    <location>
        <begin position="68"/>
        <end position="87"/>
    </location>
</feature>
<keyword evidence="1" id="KW-1133">Transmembrane helix</keyword>
<organism evidence="2 3">
    <name type="scientific">Salegentibacter maritimus</name>
    <dbReference type="NCBI Taxonomy" id="2794347"/>
    <lineage>
        <taxon>Bacteria</taxon>
        <taxon>Pseudomonadati</taxon>
        <taxon>Bacteroidota</taxon>
        <taxon>Flavobacteriia</taxon>
        <taxon>Flavobacteriales</taxon>
        <taxon>Flavobacteriaceae</taxon>
        <taxon>Salegentibacter</taxon>
    </lineage>
</organism>
<proteinExistence type="predicted"/>
<reference evidence="2 3" key="1">
    <citation type="submission" date="2020-12" db="EMBL/GenBank/DDBJ databases">
        <title>Salegentibacter orientalis sp. nov., isolated from costal sediment.</title>
        <authorList>
            <person name="Lian F.-B."/>
        </authorList>
    </citation>
    <scope>NUCLEOTIDE SEQUENCE [LARGE SCALE GENOMIC DNA]</scope>
    <source>
        <strain evidence="2 3">F60176</strain>
    </source>
</reference>
<comment type="caution">
    <text evidence="2">The sequence shown here is derived from an EMBL/GenBank/DDBJ whole genome shotgun (WGS) entry which is preliminary data.</text>
</comment>
<evidence type="ECO:0000313" key="2">
    <source>
        <dbReference type="EMBL" id="MBI6118779.1"/>
    </source>
</evidence>
<keyword evidence="1" id="KW-0812">Transmembrane</keyword>
<dbReference type="EMBL" id="JAEHNY010000001">
    <property type="protein sequence ID" value="MBI6118779.1"/>
    <property type="molecule type" value="Genomic_DNA"/>
</dbReference>
<keyword evidence="3" id="KW-1185">Reference proteome</keyword>
<dbReference type="Proteomes" id="UP000635665">
    <property type="component" value="Unassembled WGS sequence"/>
</dbReference>
<name>A0ABS0TFG3_9FLAO</name>
<protein>
    <submittedName>
        <fullName evidence="2">DUF4870 domain-containing protein</fullName>
    </submittedName>
</protein>
<keyword evidence="1" id="KW-0472">Membrane</keyword>